<evidence type="ECO:0000313" key="2">
    <source>
        <dbReference type="EMBL" id="MBN3580536.1"/>
    </source>
</evidence>
<evidence type="ECO:0000313" key="3">
    <source>
        <dbReference type="Proteomes" id="UP000779070"/>
    </source>
</evidence>
<dbReference type="EMBL" id="JAFHLB010000054">
    <property type="protein sequence ID" value="MBN3580536.1"/>
    <property type="molecule type" value="Genomic_DNA"/>
</dbReference>
<dbReference type="RefSeq" id="WP_206372201.1">
    <property type="nucleotide sequence ID" value="NZ_CAWPTM010000128.1"/>
</dbReference>
<accession>A0ABS3A7U2</accession>
<dbReference type="Pfam" id="PF24406">
    <property type="entry name" value="nSTAND_NTPase4"/>
    <property type="match status" value="1"/>
</dbReference>
<gene>
    <name evidence="2" type="ORF">JYA62_23245</name>
</gene>
<protein>
    <recommendedName>
        <fullName evidence="1">STAND NTPase 4 small alpha/beta domain-containing protein</fullName>
    </recommendedName>
</protein>
<reference evidence="2 3" key="1">
    <citation type="submission" date="2021-02" db="EMBL/GenBank/DDBJ databases">
        <title>Draft Genome Sequences of 5 Vibrio neptunius Strains Isolated From of Bivalve Hatcheries.</title>
        <authorList>
            <person name="Galvis F."/>
            <person name="Barja J.L."/>
            <person name="Lemos M.L."/>
            <person name="Balado M."/>
        </authorList>
    </citation>
    <scope>NUCLEOTIDE SEQUENCE [LARGE SCALE GENOMIC DNA]</scope>
    <source>
        <strain evidence="2 3">PP-145.98</strain>
    </source>
</reference>
<evidence type="ECO:0000259" key="1">
    <source>
        <dbReference type="Pfam" id="PF24406"/>
    </source>
</evidence>
<feature type="domain" description="STAND NTPase 4 small alpha/beta" evidence="1">
    <location>
        <begin position="242"/>
        <end position="298"/>
    </location>
</feature>
<dbReference type="InterPro" id="IPR057123">
    <property type="entry name" value="STAND_NTPase4_dom"/>
</dbReference>
<name>A0ABS3A7U2_9VIBR</name>
<proteinExistence type="predicted"/>
<dbReference type="Proteomes" id="UP000779070">
    <property type="component" value="Unassembled WGS sequence"/>
</dbReference>
<keyword evidence="3" id="KW-1185">Reference proteome</keyword>
<sequence>MFIIGSDQAGKTSLVTRIFSDSLKKKLLPIIIDATKIKRTSDIEKYVNAAFSKQYNDIVLMPKSETVVLIDNFNKCPLNIKAKKIFVDKLDETFDTVLVFTYDRLRFEPKYADIFQKYGIYTIQDFGSKKLYEFVKNWVELDFDETVDLRELNSQIDFYKDSLETVLGKNIVPSKPLYISIILQGLVSNHQPIDLTSHGHCYYLLITDALRKASVPTSEISDYMNCLGELAWFMYQRKKTILTTSEVEEFKKFYRSEYYHSHSDEKISKVLEAGILVSQDEQEMTIEFQYKYCYYYFVSKYIAEENDEISIPLIEKLANEMHQEENSQILEFTIHHTKKQIILDKITSACEQLFEATEVASLSVSELEGLEKFAKNLPELAGVHDDDFEERRKEIYAARDEAEKREILEQQKREQLSDDELNVDHEQQLLDINDDPNLSSRDSDDFLHLEKSFSAVKLLGQIVKQRKGSLKQRQITPLATECYNVGLRALNFTLNKLTENESQLLESIEELIAEHEDWSDQECAEQAQNYYITMCFFVIMSVVKTIAASVGQRDYSQMYHNITEDLDSSAAKLIEVLIELEFNKKLPKELIRELFNLHNSSSMVRRVLQEYLIDHINLNHVESEDKKWIFKAVDIPNARTALELKNLRDKTPKYRVKTTSLE</sequence>
<comment type="caution">
    <text evidence="2">The sequence shown here is derived from an EMBL/GenBank/DDBJ whole genome shotgun (WGS) entry which is preliminary data.</text>
</comment>
<organism evidence="2 3">
    <name type="scientific">Vibrio neptunius</name>
    <dbReference type="NCBI Taxonomy" id="170651"/>
    <lineage>
        <taxon>Bacteria</taxon>
        <taxon>Pseudomonadati</taxon>
        <taxon>Pseudomonadota</taxon>
        <taxon>Gammaproteobacteria</taxon>
        <taxon>Vibrionales</taxon>
        <taxon>Vibrionaceae</taxon>
        <taxon>Vibrio</taxon>
    </lineage>
</organism>